<sequence>MSDWPGNGSNSAGAATPNVLAKPASTLELDFADDVAVRLAASPKALLWLKGPMGSGKTTFLQQSVQQWPFPSLWLDLRRECEVMADQSGIIGETAAKGSLALVLDDMTPRDLATLVSDPLHPASQIVPKHAGPILLVSEDVDEDAAAELSARTGRTLRMMAMPPSSPEQRLSILRARQSRIERQMRVRIHPDAMQRAARGRAPGCAETPGMAIYWLEAAATRVCLRMMHGDTHLRALQAQVDDLNRALLVAQARGQDVEGLRCQLEQLDIEYAAYLIDWRERERKGELYLVTAFDVEHEIEVGKSDFKNQAGDDAVESVSRNNNDERPLCRFG</sequence>
<proteinExistence type="predicted"/>
<gene>
    <name evidence="1" type="ORF">J057_18565</name>
</gene>
<dbReference type="OrthoDB" id="6345267at2"/>
<dbReference type="HOGENOM" id="CLU_833677_0_0_6"/>
<comment type="caution">
    <text evidence="1">The sequence shown here is derived from an EMBL/GenBank/DDBJ whole genome shotgun (WGS) entry which is preliminary data.</text>
</comment>
<dbReference type="RefSeq" id="WP_004581652.1">
    <property type="nucleotide sequence ID" value="NZ_AP028878.1"/>
</dbReference>
<accession>N6WQT6</accession>
<protein>
    <submittedName>
        <fullName evidence="1">Uncharacterized protein</fullName>
    </submittedName>
</protein>
<dbReference type="SUPFAM" id="SSF52540">
    <property type="entry name" value="P-loop containing nucleoside triphosphate hydrolases"/>
    <property type="match status" value="1"/>
</dbReference>
<keyword evidence="2" id="KW-1185">Reference proteome</keyword>
<evidence type="ECO:0000313" key="2">
    <source>
        <dbReference type="Proteomes" id="UP000013165"/>
    </source>
</evidence>
<dbReference type="Proteomes" id="UP000013165">
    <property type="component" value="Unassembled WGS sequence"/>
</dbReference>
<dbReference type="PATRIC" id="fig|626887.3.peg.3713"/>
<dbReference type="STRING" id="626887.J057_18565"/>
<evidence type="ECO:0000313" key="1">
    <source>
        <dbReference type="EMBL" id="ENO13427.1"/>
    </source>
</evidence>
<organism evidence="1 2">
    <name type="scientific">Marinobacter nanhaiticus D15-8W</name>
    <dbReference type="NCBI Taxonomy" id="626887"/>
    <lineage>
        <taxon>Bacteria</taxon>
        <taxon>Pseudomonadati</taxon>
        <taxon>Pseudomonadota</taxon>
        <taxon>Gammaproteobacteria</taxon>
        <taxon>Pseudomonadales</taxon>
        <taxon>Marinobacteraceae</taxon>
        <taxon>Marinobacter</taxon>
    </lineage>
</organism>
<dbReference type="AlphaFoldDB" id="N6WQT6"/>
<reference evidence="1 2" key="1">
    <citation type="journal article" date="2013" name="Genome Announc.">
        <title>Genome Sequence of the Polycyclic Aromatic Hydrocarbon-Degrading Bacterium Strain Marinobacter nanhaiticus D15-8WT.</title>
        <authorList>
            <person name="Cui Z."/>
            <person name="Gao W."/>
            <person name="Li Q."/>
            <person name="Xu G."/>
            <person name="Zheng L."/>
        </authorList>
    </citation>
    <scope>NUCLEOTIDE SEQUENCE [LARGE SCALE GENOMIC DNA]</scope>
    <source>
        <strain evidence="1 2">D15-8W</strain>
    </source>
</reference>
<dbReference type="EMBL" id="APLQ01000014">
    <property type="protein sequence ID" value="ENO13427.1"/>
    <property type="molecule type" value="Genomic_DNA"/>
</dbReference>
<dbReference type="InterPro" id="IPR027417">
    <property type="entry name" value="P-loop_NTPase"/>
</dbReference>
<name>N6WQT6_9GAMM</name>